<keyword evidence="4" id="KW-1185">Reference proteome</keyword>
<dbReference type="Gene3D" id="1.10.238.10">
    <property type="entry name" value="EF-hand"/>
    <property type="match status" value="1"/>
</dbReference>
<feature type="compositionally biased region" description="Basic and acidic residues" evidence="1">
    <location>
        <begin position="80"/>
        <end position="89"/>
    </location>
</feature>
<dbReference type="GO" id="GO:0016301">
    <property type="term" value="F:kinase activity"/>
    <property type="evidence" value="ECO:0007669"/>
    <property type="project" value="UniProtKB-KW"/>
</dbReference>
<evidence type="ECO:0000313" key="4">
    <source>
        <dbReference type="Proteomes" id="UP000198341"/>
    </source>
</evidence>
<dbReference type="GeneID" id="19013724"/>
<protein>
    <submittedName>
        <fullName evidence="3">3-phosphoinositide-dependent protein kinase-1 (ISS)</fullName>
    </submittedName>
</protein>
<dbReference type="InterPro" id="IPR011992">
    <property type="entry name" value="EF-hand-dom_pair"/>
</dbReference>
<organism evidence="3 4">
    <name type="scientific">Bathycoccus prasinos</name>
    <dbReference type="NCBI Taxonomy" id="41875"/>
    <lineage>
        <taxon>Eukaryota</taxon>
        <taxon>Viridiplantae</taxon>
        <taxon>Chlorophyta</taxon>
        <taxon>Mamiellophyceae</taxon>
        <taxon>Mamiellales</taxon>
        <taxon>Bathycoccaceae</taxon>
        <taxon>Bathycoccus</taxon>
    </lineage>
</organism>
<gene>
    <name evidence="3" type="ORF">Bathy09g02170</name>
</gene>
<evidence type="ECO:0000259" key="2">
    <source>
        <dbReference type="PROSITE" id="PS50222"/>
    </source>
</evidence>
<accession>K8F4C2</accession>
<dbReference type="AlphaFoldDB" id="K8F4C2"/>
<dbReference type="Proteomes" id="UP000198341">
    <property type="component" value="Chromosome 9"/>
</dbReference>
<keyword evidence="3" id="KW-0418">Kinase</keyword>
<dbReference type="OrthoDB" id="26525at2759"/>
<keyword evidence="3" id="KW-0808">Transferase</keyword>
<dbReference type="EMBL" id="FO082270">
    <property type="protein sequence ID" value="CCO66867.1"/>
    <property type="molecule type" value="Genomic_DNA"/>
</dbReference>
<feature type="compositionally biased region" description="Basic residues" evidence="1">
    <location>
        <begin position="34"/>
        <end position="44"/>
    </location>
</feature>
<name>K8F4C2_9CHLO</name>
<feature type="compositionally biased region" description="Acidic residues" evidence="1">
    <location>
        <begin position="49"/>
        <end position="61"/>
    </location>
</feature>
<feature type="region of interest" description="Disordered" evidence="1">
    <location>
        <begin position="13"/>
        <end position="103"/>
    </location>
</feature>
<dbReference type="SUPFAM" id="SSF47473">
    <property type="entry name" value="EF-hand"/>
    <property type="match status" value="1"/>
</dbReference>
<feature type="compositionally biased region" description="Acidic residues" evidence="1">
    <location>
        <begin position="68"/>
        <end position="79"/>
    </location>
</feature>
<evidence type="ECO:0000256" key="1">
    <source>
        <dbReference type="SAM" id="MobiDB-lite"/>
    </source>
</evidence>
<dbReference type="PROSITE" id="PS50222">
    <property type="entry name" value="EF_HAND_2"/>
    <property type="match status" value="1"/>
</dbReference>
<dbReference type="CDD" id="cd00051">
    <property type="entry name" value="EFh"/>
    <property type="match status" value="1"/>
</dbReference>
<reference evidence="3 4" key="1">
    <citation type="submission" date="2011-10" db="EMBL/GenBank/DDBJ databases">
        <authorList>
            <person name="Genoscope - CEA"/>
        </authorList>
    </citation>
    <scope>NUCLEOTIDE SEQUENCE [LARGE SCALE GENOMIC DNA]</scope>
    <source>
        <strain evidence="3 4">RCC 1105</strain>
    </source>
</reference>
<feature type="domain" description="EF-hand" evidence="2">
    <location>
        <begin position="279"/>
        <end position="314"/>
    </location>
</feature>
<evidence type="ECO:0000313" key="3">
    <source>
        <dbReference type="EMBL" id="CCO66867.1"/>
    </source>
</evidence>
<feature type="region of interest" description="Disordered" evidence="1">
    <location>
        <begin position="373"/>
        <end position="407"/>
    </location>
</feature>
<proteinExistence type="predicted"/>
<dbReference type="InterPro" id="IPR002048">
    <property type="entry name" value="EF_hand_dom"/>
</dbReference>
<dbReference type="KEGG" id="bpg:Bathy09g02170"/>
<sequence length="534" mass="59232">MARAMHLLTQMNYFPDSDEENENGEIAGGYLVARTKKKKKKKGSRKEEPEDEDDDEGEEAREENKDDGNDDDDDGEKTDEDSPKIERPLVETPPENATSPLRLRTTSSAVASSLFADSPTSAQPQMKSTLQRHDSVANFSYRVPSDDESSVDDRAEETCSLSEFAVLLNVAFWDENADGRITEREVRFNVGRLRSVGVDTMAIEALLDKARQENADVSVGTLSKVLHNAHANVAQAMTVFAHFDQHAVLHATHILDEMDTGYVTVDSVKTVMKRLGVKSSEADIVAMMAQADTSGNGQVKTKEFTRLLATELKVLREQQTKDMSTFELGSDGVVGEMDDFEDGSVHSNLSSSDTIELAEKVLLKSALKMQKDAQDKLMQRGKKGGGKNNKNNSEDSKDQQSAETGALAEETYELSIEEYKVERHGSVLAAKREMLRVPSFGVLKNFPSSRKDRDISVKKGEVTMKKSITWSDTDTLETYCLYDRQTGDMMFVSEDGERTSLPMRDDYFTGRTRSIAAAKAARDADRNPSCCSIM</sequence>
<dbReference type="RefSeq" id="XP_007511307.1">
    <property type="nucleotide sequence ID" value="XM_007511245.1"/>
</dbReference>
<dbReference type="GO" id="GO:0005509">
    <property type="term" value="F:calcium ion binding"/>
    <property type="evidence" value="ECO:0007669"/>
    <property type="project" value="InterPro"/>
</dbReference>